<sequence>MASPVSHCIQLKSVRSPLPARYIALICIHSFVLNYASRTNSLSQPQPIYIPPIVNQNPSCLHIERALPAQKPTMANFSDRQPTTLPPSRGLNPEATEFVPRQVSRTHGATRQECHSLPSNDNAYRELMGMDMLERMLFHEHLQAELERAMMEDALHQEQRFLFRNFLTDHIMNTEWAARPRWEIVQQQFPGMHQSRWKAARDLRGHLLELRRQLIEHDPPMGYPAWLLVGSNDQPSDVVCHSMDDWNKQVRPQLQARLESWYRHALRRQEVDLAVYARSMMRFLAGVASLIIMRSAQSDWIRVAITAVYLAARLEPGHENELMALWNKCDKQRYLVANEELFPPVFPYALGFPNEDA</sequence>
<protein>
    <submittedName>
        <fullName evidence="1">Uncharacterized protein</fullName>
    </submittedName>
</protein>
<reference evidence="1" key="2">
    <citation type="submission" date="2023-06" db="EMBL/GenBank/DDBJ databases">
        <authorList>
            <consortium name="Lawrence Berkeley National Laboratory"/>
            <person name="Haridas S."/>
            <person name="Hensen N."/>
            <person name="Bonometti L."/>
            <person name="Westerberg I."/>
            <person name="Brannstrom I.O."/>
            <person name="Guillou S."/>
            <person name="Cros-Aarteil S."/>
            <person name="Calhoun S."/>
            <person name="Kuo A."/>
            <person name="Mondo S."/>
            <person name="Pangilinan J."/>
            <person name="Riley R."/>
            <person name="Labutti K."/>
            <person name="Andreopoulos B."/>
            <person name="Lipzen A."/>
            <person name="Chen C."/>
            <person name="Yanf M."/>
            <person name="Daum C."/>
            <person name="Ng V."/>
            <person name="Clum A."/>
            <person name="Steindorff A."/>
            <person name="Ohm R."/>
            <person name="Martin F."/>
            <person name="Silar P."/>
            <person name="Natvig D."/>
            <person name="Lalanne C."/>
            <person name="Gautier V."/>
            <person name="Ament-Velasquez S.L."/>
            <person name="Kruys A."/>
            <person name="Hutchinson M.I."/>
            <person name="Powell A.J."/>
            <person name="Barry K."/>
            <person name="Miller A.N."/>
            <person name="Grigoriev I.V."/>
            <person name="Debuchy R."/>
            <person name="Gladieux P."/>
            <person name="Thoren M.H."/>
            <person name="Johannesson H."/>
        </authorList>
    </citation>
    <scope>NUCLEOTIDE SEQUENCE</scope>
    <source>
        <strain evidence="1">CBS 314.62</strain>
    </source>
</reference>
<gene>
    <name evidence="1" type="ORF">B0T22DRAFT_109323</name>
</gene>
<organism evidence="1 2">
    <name type="scientific">Podospora appendiculata</name>
    <dbReference type="NCBI Taxonomy" id="314037"/>
    <lineage>
        <taxon>Eukaryota</taxon>
        <taxon>Fungi</taxon>
        <taxon>Dikarya</taxon>
        <taxon>Ascomycota</taxon>
        <taxon>Pezizomycotina</taxon>
        <taxon>Sordariomycetes</taxon>
        <taxon>Sordariomycetidae</taxon>
        <taxon>Sordariales</taxon>
        <taxon>Podosporaceae</taxon>
        <taxon>Podospora</taxon>
    </lineage>
</organism>
<dbReference type="Proteomes" id="UP001270362">
    <property type="component" value="Unassembled WGS sequence"/>
</dbReference>
<name>A0AAE0XMB1_9PEZI</name>
<dbReference type="EMBL" id="JAULSO010000001">
    <property type="protein sequence ID" value="KAK3695512.1"/>
    <property type="molecule type" value="Genomic_DNA"/>
</dbReference>
<keyword evidence="2" id="KW-1185">Reference proteome</keyword>
<comment type="caution">
    <text evidence="1">The sequence shown here is derived from an EMBL/GenBank/DDBJ whole genome shotgun (WGS) entry which is preliminary data.</text>
</comment>
<proteinExistence type="predicted"/>
<evidence type="ECO:0000313" key="1">
    <source>
        <dbReference type="EMBL" id="KAK3695512.1"/>
    </source>
</evidence>
<evidence type="ECO:0000313" key="2">
    <source>
        <dbReference type="Proteomes" id="UP001270362"/>
    </source>
</evidence>
<reference evidence="1" key="1">
    <citation type="journal article" date="2023" name="Mol. Phylogenet. Evol.">
        <title>Genome-scale phylogeny and comparative genomics of the fungal order Sordariales.</title>
        <authorList>
            <person name="Hensen N."/>
            <person name="Bonometti L."/>
            <person name="Westerberg I."/>
            <person name="Brannstrom I.O."/>
            <person name="Guillou S."/>
            <person name="Cros-Aarteil S."/>
            <person name="Calhoun S."/>
            <person name="Haridas S."/>
            <person name="Kuo A."/>
            <person name="Mondo S."/>
            <person name="Pangilinan J."/>
            <person name="Riley R."/>
            <person name="LaButti K."/>
            <person name="Andreopoulos B."/>
            <person name="Lipzen A."/>
            <person name="Chen C."/>
            <person name="Yan M."/>
            <person name="Daum C."/>
            <person name="Ng V."/>
            <person name="Clum A."/>
            <person name="Steindorff A."/>
            <person name="Ohm R.A."/>
            <person name="Martin F."/>
            <person name="Silar P."/>
            <person name="Natvig D.O."/>
            <person name="Lalanne C."/>
            <person name="Gautier V."/>
            <person name="Ament-Velasquez S.L."/>
            <person name="Kruys A."/>
            <person name="Hutchinson M.I."/>
            <person name="Powell A.J."/>
            <person name="Barry K."/>
            <person name="Miller A.N."/>
            <person name="Grigoriev I.V."/>
            <person name="Debuchy R."/>
            <person name="Gladieux P."/>
            <person name="Hiltunen Thoren M."/>
            <person name="Johannesson H."/>
        </authorList>
    </citation>
    <scope>NUCLEOTIDE SEQUENCE</scope>
    <source>
        <strain evidence="1">CBS 314.62</strain>
    </source>
</reference>
<accession>A0AAE0XMB1</accession>
<dbReference type="AlphaFoldDB" id="A0AAE0XMB1"/>